<gene>
    <name evidence="3" type="ORF">JNE38_01960</name>
</gene>
<evidence type="ECO:0000313" key="3">
    <source>
        <dbReference type="EMBL" id="QRG68002.1"/>
    </source>
</evidence>
<dbReference type="Proteomes" id="UP000596248">
    <property type="component" value="Chromosome"/>
</dbReference>
<dbReference type="EMBL" id="CP069127">
    <property type="protein sequence ID" value="QRG68002.1"/>
    <property type="molecule type" value="Genomic_DNA"/>
</dbReference>
<protein>
    <recommendedName>
        <fullName evidence="5">ATP-binding protein</fullName>
    </recommendedName>
</protein>
<evidence type="ECO:0008006" key="5">
    <source>
        <dbReference type="Google" id="ProtNLM"/>
    </source>
</evidence>
<evidence type="ECO:0000256" key="1">
    <source>
        <dbReference type="SAM" id="MobiDB-lite"/>
    </source>
</evidence>
<accession>A0ABX7FRX7</accession>
<evidence type="ECO:0000256" key="2">
    <source>
        <dbReference type="SAM" id="SignalP"/>
    </source>
</evidence>
<sequence>MKRYRYTLIPLLVFAFLTGCGSVDKQPTVQPNPAPQGTPDQKGSEPLQQLQVTLSQAKEAREVTAFLDQHLKQADAKTADQMFAALESFYESHVPAVNDQFRSLLQQPGVTDKLYALDSPYDFNQIQNDDSLKQWLLAQTAGKLRLTAASDMSLYWQVDYEALQAAYADSLTTDLKDYLAIQVTEGKKGYSGDGGLQISREELGKRMMTAENYLTAHPAGLKKDQVQALYTEYVKAYLSDYRYEAIDESTMKLLPAVKKSYRDFVKTRPDSKSAEIVKAYMAVLQENQDVIYEFGQKGVSIIGDPKPSIAQFWSGLPERINQLFKASK</sequence>
<feature type="signal peptide" evidence="2">
    <location>
        <begin position="1"/>
        <end position="25"/>
    </location>
</feature>
<feature type="compositionally biased region" description="Polar residues" evidence="1">
    <location>
        <begin position="38"/>
        <end position="47"/>
    </location>
</feature>
<evidence type="ECO:0000313" key="4">
    <source>
        <dbReference type="Proteomes" id="UP000596248"/>
    </source>
</evidence>
<dbReference type="PROSITE" id="PS51257">
    <property type="entry name" value="PROKAR_LIPOPROTEIN"/>
    <property type="match status" value="1"/>
</dbReference>
<feature type="chain" id="PRO_5045933893" description="ATP-binding protein" evidence="2">
    <location>
        <begin position="26"/>
        <end position="328"/>
    </location>
</feature>
<organism evidence="3 4">
    <name type="scientific">Brevibacillus choshinensis</name>
    <dbReference type="NCBI Taxonomy" id="54911"/>
    <lineage>
        <taxon>Bacteria</taxon>
        <taxon>Bacillati</taxon>
        <taxon>Bacillota</taxon>
        <taxon>Bacilli</taxon>
        <taxon>Bacillales</taxon>
        <taxon>Paenibacillaceae</taxon>
        <taxon>Brevibacillus</taxon>
    </lineage>
</organism>
<proteinExistence type="predicted"/>
<name>A0ABX7FRX7_BRECH</name>
<keyword evidence="2" id="KW-0732">Signal</keyword>
<dbReference type="RefSeq" id="WP_203355014.1">
    <property type="nucleotide sequence ID" value="NZ_CP069127.1"/>
</dbReference>
<feature type="region of interest" description="Disordered" evidence="1">
    <location>
        <begin position="26"/>
        <end position="47"/>
    </location>
</feature>
<keyword evidence="4" id="KW-1185">Reference proteome</keyword>
<reference evidence="3 4" key="1">
    <citation type="submission" date="2021-01" db="EMBL/GenBank/DDBJ databases">
        <title>Identification of strong promoters based on the transcriptome of Brevibacillus choshinensis.</title>
        <authorList>
            <person name="Yao D."/>
            <person name="Zhang K."/>
            <person name="Wu J."/>
        </authorList>
    </citation>
    <scope>NUCLEOTIDE SEQUENCE [LARGE SCALE GENOMIC DNA]</scope>
    <source>
        <strain evidence="3 4">HPD31-SP3</strain>
    </source>
</reference>